<dbReference type="InterPro" id="IPR014245">
    <property type="entry name" value="Spore_III_AF"/>
</dbReference>
<dbReference type="STRING" id="1121331.SAMN02745248_00626"/>
<keyword evidence="3" id="KW-1185">Reference proteome</keyword>
<keyword evidence="1" id="KW-0812">Transmembrane</keyword>
<organism evidence="2 3">
    <name type="scientific">Hathewaya proteolytica DSM 3090</name>
    <dbReference type="NCBI Taxonomy" id="1121331"/>
    <lineage>
        <taxon>Bacteria</taxon>
        <taxon>Bacillati</taxon>
        <taxon>Bacillota</taxon>
        <taxon>Clostridia</taxon>
        <taxon>Eubacteriales</taxon>
        <taxon>Clostridiaceae</taxon>
        <taxon>Hathewaya</taxon>
    </lineage>
</organism>
<proteinExistence type="predicted"/>
<keyword evidence="1" id="KW-0472">Membrane</keyword>
<name>A0A1M6L563_9CLOT</name>
<gene>
    <name evidence="2" type="ORF">SAMN02745248_00626</name>
</gene>
<dbReference type="Pfam" id="PF09581">
    <property type="entry name" value="Spore_III_AF"/>
    <property type="match status" value="1"/>
</dbReference>
<evidence type="ECO:0000313" key="3">
    <source>
        <dbReference type="Proteomes" id="UP000183952"/>
    </source>
</evidence>
<evidence type="ECO:0000313" key="2">
    <source>
        <dbReference type="EMBL" id="SHJ66341.1"/>
    </source>
</evidence>
<dbReference type="RefSeq" id="WP_072902233.1">
    <property type="nucleotide sequence ID" value="NZ_FRAD01000005.1"/>
</dbReference>
<dbReference type="AlphaFoldDB" id="A0A1M6L563"/>
<keyword evidence="1" id="KW-1133">Transmembrane helix</keyword>
<feature type="transmembrane region" description="Helical" evidence="1">
    <location>
        <begin position="38"/>
        <end position="55"/>
    </location>
</feature>
<dbReference type="Proteomes" id="UP000183952">
    <property type="component" value="Unassembled WGS sequence"/>
</dbReference>
<protein>
    <submittedName>
        <fullName evidence="2">Stage III sporulation protein AF</fullName>
    </submittedName>
</protein>
<dbReference type="EMBL" id="FRAD01000005">
    <property type="protein sequence ID" value="SHJ66341.1"/>
    <property type="molecule type" value="Genomic_DNA"/>
</dbReference>
<sequence>MMDMLKQWIINLCGVVILITAVEMILPDNSIKKYSKYVLGLIILLVLISPIIKLYNGEFDAEVYLSKSESYFQDQEYKKNIEIYKKNNDIKTVEVFKENLSKQCIKLLKNTYKKDEFHIFIQVYEKENVISISSINIGVREGGVKNIKKVIIGKSEEEVHASLDDSNKANKIKEIICNYTGVDAESISVYKEE</sequence>
<evidence type="ECO:0000256" key="1">
    <source>
        <dbReference type="SAM" id="Phobius"/>
    </source>
</evidence>
<accession>A0A1M6L563</accession>
<feature type="transmembrane region" description="Helical" evidence="1">
    <location>
        <begin position="6"/>
        <end position="26"/>
    </location>
</feature>
<dbReference type="NCBIfam" id="TIGR02896">
    <property type="entry name" value="spore_III_AF"/>
    <property type="match status" value="1"/>
</dbReference>
<reference evidence="2 3" key="1">
    <citation type="submission" date="2016-11" db="EMBL/GenBank/DDBJ databases">
        <authorList>
            <person name="Jaros S."/>
            <person name="Januszkiewicz K."/>
            <person name="Wedrychowicz H."/>
        </authorList>
    </citation>
    <scope>NUCLEOTIDE SEQUENCE [LARGE SCALE GENOMIC DNA]</scope>
    <source>
        <strain evidence="2 3">DSM 3090</strain>
    </source>
</reference>